<dbReference type="AlphaFoldDB" id="A0A165NHC3"/>
<dbReference type="PANTHER" id="PTHR21483:SF18">
    <property type="entry name" value="RNA POLYMERASE II-ASSOCIATED PROTEIN 1"/>
    <property type="match status" value="1"/>
</dbReference>
<keyword evidence="3" id="KW-0804">Transcription</keyword>
<comment type="similarity">
    <text evidence="2">Belongs to the RPAP1 family.</text>
</comment>
<evidence type="ECO:0000259" key="7">
    <source>
        <dbReference type="Pfam" id="PF08621"/>
    </source>
</evidence>
<evidence type="ECO:0008006" key="11">
    <source>
        <dbReference type="Google" id="ProtNLM"/>
    </source>
</evidence>
<dbReference type="InParanoid" id="A0A165NHC3"/>
<reference evidence="9 10" key="1">
    <citation type="journal article" date="2016" name="Mol. Biol. Evol.">
        <title>Comparative Genomics of Early-Diverging Mushroom-Forming Fungi Provides Insights into the Origins of Lignocellulose Decay Capabilities.</title>
        <authorList>
            <person name="Nagy L.G."/>
            <person name="Riley R."/>
            <person name="Tritt A."/>
            <person name="Adam C."/>
            <person name="Daum C."/>
            <person name="Floudas D."/>
            <person name="Sun H."/>
            <person name="Yadav J.S."/>
            <person name="Pangilinan J."/>
            <person name="Larsson K.H."/>
            <person name="Matsuura K."/>
            <person name="Barry K."/>
            <person name="Labutti K."/>
            <person name="Kuo R."/>
            <person name="Ohm R.A."/>
            <person name="Bhattacharya S.S."/>
            <person name="Shirouzu T."/>
            <person name="Yoshinaga Y."/>
            <person name="Martin F.M."/>
            <person name="Grigoriev I.V."/>
            <person name="Hibbett D.S."/>
        </authorList>
    </citation>
    <scope>NUCLEOTIDE SEQUENCE [LARGE SCALE GENOMIC DNA]</scope>
    <source>
        <strain evidence="9 10">HHB14362 ss-1</strain>
    </source>
</reference>
<evidence type="ECO:0000256" key="1">
    <source>
        <dbReference type="ARBA" id="ARBA00004123"/>
    </source>
</evidence>
<dbReference type="OrthoDB" id="348201at2759"/>
<evidence type="ECO:0000256" key="2">
    <source>
        <dbReference type="ARBA" id="ARBA00009953"/>
    </source>
</evidence>
<dbReference type="EMBL" id="KV425636">
    <property type="protein sequence ID" value="KZT19643.1"/>
    <property type="molecule type" value="Genomic_DNA"/>
</dbReference>
<protein>
    <recommendedName>
        <fullName evidence="11">RNA polymerase II-associated protein 1 C-terminal domain-containing protein</fullName>
    </recommendedName>
</protein>
<name>A0A165NHC3_9AGAM</name>
<dbReference type="InterPro" id="IPR013930">
    <property type="entry name" value="RPAP1_N"/>
</dbReference>
<dbReference type="STRING" id="1314782.A0A165NHC3"/>
<dbReference type="PANTHER" id="PTHR21483">
    <property type="entry name" value="RNA POLYMERASE II-ASSOCIATED PROTEIN 1"/>
    <property type="match status" value="1"/>
</dbReference>
<feature type="compositionally biased region" description="Basic and acidic residues" evidence="5">
    <location>
        <begin position="43"/>
        <end position="59"/>
    </location>
</feature>
<keyword evidence="4" id="KW-0539">Nucleus</keyword>
<organism evidence="9 10">
    <name type="scientific">Neolentinus lepideus HHB14362 ss-1</name>
    <dbReference type="NCBI Taxonomy" id="1314782"/>
    <lineage>
        <taxon>Eukaryota</taxon>
        <taxon>Fungi</taxon>
        <taxon>Dikarya</taxon>
        <taxon>Basidiomycota</taxon>
        <taxon>Agaricomycotina</taxon>
        <taxon>Agaricomycetes</taxon>
        <taxon>Gloeophyllales</taxon>
        <taxon>Gloeophyllaceae</taxon>
        <taxon>Neolentinus</taxon>
    </lineage>
</organism>
<dbReference type="InterPro" id="IPR057989">
    <property type="entry name" value="TPR_RPAP1/MINIYO-like"/>
</dbReference>
<dbReference type="GO" id="GO:0006366">
    <property type="term" value="P:transcription by RNA polymerase II"/>
    <property type="evidence" value="ECO:0007669"/>
    <property type="project" value="InterPro"/>
</dbReference>
<feature type="region of interest" description="Disordered" evidence="5">
    <location>
        <begin position="1"/>
        <end position="60"/>
    </location>
</feature>
<sequence>MDRKQQIIGSVIERKPGASASTSTTKDLRGMGSQHRSKSTFTRGREEASRKGGKERVREVPVIQTTLNEIVAPRRSTLDGVAVRRAGGGRREVSEENQRRVEDMSQEELEQERRDILERFGTGVGDILRKAKDAKEKRERESSKKCAVVSEGKVSTKPEEMENEVVHEVNFSLSPPSPWCALSRNSTRPPSRADRKLRFAELIPEDVHVYQSAPPSPKRKTLALMAPSASDREDKSIISLVRESSPVALQSNGTDELAELEEGTPEDIRRRFFPNMPVDDPTLAWITSHPSHDPTSPSSLRFDLTGTPISASLSTSIPTHLGLHHHAEGTHAGYTIDDIFTLSRSTMPAQRATMLDVLARIAKGLGIEELRERILASGIEAMSQQGSVGIMAVDALWVCIVGWDQELVDIEGVEFVESIPPSLVADESNGSKKPATRRDPISTLPLDYLLSQISEALSTGALPETSLAQLLDILHRLGQYSNDYATAIVAETKLLSSVLSVFLLAPIPPAPTSPLPNPLVIQLLSTLALASRSNASTAANYADALLRFVVTLPPESPYSQSLAIALLASTLEFYTVLASYGLYASIATTAAEHFHSLGNYVLSKCISKRSMSAWSNLLAAWIVCATDPHQTTPSHEILWSQVDVWAAVWITVAAWLQDARVNGIKGGEEASRRLLNATVVSQSIENLQHFLQQLASIDNSLESTETEILVGLTEISKEMKALVAVLRLWLSCTSPLSDDSLALPGTTPDLRLAQACTIIQRVLLGDEDFTQQTLEHMMTRWNVPNAVWENRDMDIIMPFCVHSVRPQLDEEEQYEDVQPLTLTPRSIALAATQRVPSLSTLRLRLGRDFGVPLPRDWSYTPLDYLLQSRTSPIFKVLPSNWSASETDVTRSVLLLGKTMREVLRAHSLGSGFSMTREETVFGCMKVFMLEHGQNQENDSLQDEAFRDGAVGSFMADLLTPFFWANASSALVHLSRRFLGSSTPFYHFYTEFLGLYDSISFSHLLFTRLLLPPSSMCCPIDYRKLLWVNFHHTLRTIRTPVEDVLTGDLVQYLYPVKSDKAIVATYLGALVTSDASHSFLRFVAAHYIAAHIWKDLQPGGESIDEERADKLIKAVITQGDRNTVKEVVPYKQDPLFPSRCYKQSGVWKDERLHQVERWGLKERLQGLLA</sequence>
<evidence type="ECO:0000256" key="3">
    <source>
        <dbReference type="ARBA" id="ARBA00023163"/>
    </source>
</evidence>
<evidence type="ECO:0000259" key="6">
    <source>
        <dbReference type="Pfam" id="PF08620"/>
    </source>
</evidence>
<dbReference type="InterPro" id="IPR013929">
    <property type="entry name" value="RPAP1_C"/>
</dbReference>
<feature type="domain" description="RPAP1 C-terminal" evidence="6">
    <location>
        <begin position="299"/>
        <end position="363"/>
    </location>
</feature>
<feature type="domain" description="RPAP1 N-terminal" evidence="7">
    <location>
        <begin position="92"/>
        <end position="135"/>
    </location>
</feature>
<dbReference type="Pfam" id="PF08620">
    <property type="entry name" value="RPAP1_C"/>
    <property type="match status" value="1"/>
</dbReference>
<feature type="compositionally biased region" description="Basic and acidic residues" evidence="5">
    <location>
        <begin position="89"/>
        <end position="103"/>
    </location>
</feature>
<comment type="subcellular location">
    <subcellularLocation>
        <location evidence="1">Nucleus</location>
    </subcellularLocation>
</comment>
<evidence type="ECO:0000259" key="8">
    <source>
        <dbReference type="Pfam" id="PF25766"/>
    </source>
</evidence>
<evidence type="ECO:0000256" key="4">
    <source>
        <dbReference type="ARBA" id="ARBA00023242"/>
    </source>
</evidence>
<feature type="domain" description="RPAP1/MINIYO-like TPR repeats" evidence="8">
    <location>
        <begin position="941"/>
        <end position="1077"/>
    </location>
</feature>
<dbReference type="Proteomes" id="UP000076761">
    <property type="component" value="Unassembled WGS sequence"/>
</dbReference>
<evidence type="ECO:0000313" key="10">
    <source>
        <dbReference type="Proteomes" id="UP000076761"/>
    </source>
</evidence>
<evidence type="ECO:0000313" key="9">
    <source>
        <dbReference type="EMBL" id="KZT19643.1"/>
    </source>
</evidence>
<keyword evidence="10" id="KW-1185">Reference proteome</keyword>
<dbReference type="Pfam" id="PF08621">
    <property type="entry name" value="RPAP1_N"/>
    <property type="match status" value="1"/>
</dbReference>
<feature type="region of interest" description="Disordered" evidence="5">
    <location>
        <begin position="85"/>
        <end position="110"/>
    </location>
</feature>
<dbReference type="InterPro" id="IPR039913">
    <property type="entry name" value="RPAP1/Rba50"/>
</dbReference>
<dbReference type="Pfam" id="PF25766">
    <property type="entry name" value="TPR_RPAP1"/>
    <property type="match status" value="1"/>
</dbReference>
<proteinExistence type="inferred from homology"/>
<accession>A0A165NHC3</accession>
<gene>
    <name evidence="9" type="ORF">NEOLEDRAFT_1165328</name>
</gene>
<evidence type="ECO:0000256" key="5">
    <source>
        <dbReference type="SAM" id="MobiDB-lite"/>
    </source>
</evidence>